<accession>A0A2M9PY11</accession>
<reference evidence="1 2" key="1">
    <citation type="submission" date="2017-11" db="EMBL/GenBank/DDBJ databases">
        <title>Bacterial isolate from king chilli rhizosphere.</title>
        <authorList>
            <person name="Takhelmayum P."/>
            <person name="Sarangthem I."/>
        </authorList>
    </citation>
    <scope>NUCLEOTIDE SEQUENCE [LARGE SCALE GENOMIC DNA]</scope>
    <source>
        <strain evidence="2">t26</strain>
    </source>
</reference>
<protein>
    <submittedName>
        <fullName evidence="1">Oxidoreductase</fullName>
    </submittedName>
</protein>
<dbReference type="Pfam" id="PF08732">
    <property type="entry name" value="HIM1"/>
    <property type="match status" value="1"/>
</dbReference>
<comment type="caution">
    <text evidence="1">The sequence shown here is derived from an EMBL/GenBank/DDBJ whole genome shotgun (WGS) entry which is preliminary data.</text>
</comment>
<dbReference type="RefSeq" id="WP_100545744.1">
    <property type="nucleotide sequence ID" value="NZ_CP158849.1"/>
</dbReference>
<dbReference type="EMBL" id="PHQY01000704">
    <property type="protein sequence ID" value="PJO40707.1"/>
    <property type="molecule type" value="Genomic_DNA"/>
</dbReference>
<dbReference type="Proteomes" id="UP000232101">
    <property type="component" value="Unassembled WGS sequence"/>
</dbReference>
<organism evidence="1 2">
    <name type="scientific">Lysinibacillus xylanilyticus</name>
    <dbReference type="NCBI Taxonomy" id="582475"/>
    <lineage>
        <taxon>Bacteria</taxon>
        <taxon>Bacillati</taxon>
        <taxon>Bacillota</taxon>
        <taxon>Bacilli</taxon>
        <taxon>Bacillales</taxon>
        <taxon>Bacillaceae</taxon>
        <taxon>Lysinibacillus</taxon>
    </lineage>
</organism>
<dbReference type="InterPro" id="IPR014843">
    <property type="entry name" value="Him1/Fmp52"/>
</dbReference>
<dbReference type="CDD" id="cd05250">
    <property type="entry name" value="CC3_like_SDR_a"/>
    <property type="match status" value="1"/>
</dbReference>
<dbReference type="PANTHER" id="PTHR14097">
    <property type="entry name" value="OXIDOREDUCTASE HTATIP2"/>
    <property type="match status" value="1"/>
</dbReference>
<dbReference type="STRING" id="582475.ACZ11_17825"/>
<dbReference type="AlphaFoldDB" id="A0A2M9PY11"/>
<name>A0A2M9PY11_9BACI</name>
<dbReference type="PANTHER" id="PTHR14097:SF7">
    <property type="entry name" value="OXIDOREDUCTASE HTATIP2"/>
    <property type="match status" value="1"/>
</dbReference>
<evidence type="ECO:0000313" key="1">
    <source>
        <dbReference type="EMBL" id="PJO40707.1"/>
    </source>
</evidence>
<dbReference type="Gene3D" id="3.40.50.720">
    <property type="entry name" value="NAD(P)-binding Rossmann-like Domain"/>
    <property type="match status" value="1"/>
</dbReference>
<proteinExistence type="predicted"/>
<dbReference type="InterPro" id="IPR036291">
    <property type="entry name" value="NAD(P)-bd_dom_sf"/>
</dbReference>
<dbReference type="SUPFAM" id="SSF51735">
    <property type="entry name" value="NAD(P)-binding Rossmann-fold domains"/>
    <property type="match status" value="1"/>
</dbReference>
<sequence length="282" mass="32014">MGMRAAIVVGATGLTGTSLVEQLCENDEYVSVTVIARRAPAYTHPKLEVKIRNFDTLEEKDIEFAHELYCCLGTTIKKAGSREEFEKVDFEYPLTIASLAKKQGIPHMLVITAMGANESSPFYYNRVKGKLEHDLTELGLQRLSIIRPSLLVGEREEFRLGEKAGEKFLKLVKPILVGPLKRSRAIEASQVAKAMIVIALNGNKQPVTIYQSQELAKLDFPEKQDGDISREQLFNWDKRRLSGSNDEGDKVNREVVINRDKYKIEETVVDKEVKFQRRREDK</sequence>
<gene>
    <name evidence="1" type="ORF">CWD94_26665</name>
</gene>
<evidence type="ECO:0000313" key="2">
    <source>
        <dbReference type="Proteomes" id="UP000232101"/>
    </source>
</evidence>